<organism evidence="1 2">
    <name type="scientific">Halteria grandinella</name>
    <dbReference type="NCBI Taxonomy" id="5974"/>
    <lineage>
        <taxon>Eukaryota</taxon>
        <taxon>Sar</taxon>
        <taxon>Alveolata</taxon>
        <taxon>Ciliophora</taxon>
        <taxon>Intramacronucleata</taxon>
        <taxon>Spirotrichea</taxon>
        <taxon>Stichotrichia</taxon>
        <taxon>Sporadotrichida</taxon>
        <taxon>Halteriidae</taxon>
        <taxon>Halteria</taxon>
    </lineage>
</organism>
<reference evidence="1" key="1">
    <citation type="submission" date="2019-06" db="EMBL/GenBank/DDBJ databases">
        <authorList>
            <person name="Zheng W."/>
        </authorList>
    </citation>
    <scope>NUCLEOTIDE SEQUENCE</scope>
    <source>
        <strain evidence="1">QDHG01</strain>
    </source>
</reference>
<dbReference type="Proteomes" id="UP000785679">
    <property type="component" value="Unassembled WGS sequence"/>
</dbReference>
<dbReference type="AlphaFoldDB" id="A0A8J8P2Q6"/>
<dbReference type="EMBL" id="RRYP01002430">
    <property type="protein sequence ID" value="TNV84775.1"/>
    <property type="molecule type" value="Genomic_DNA"/>
</dbReference>
<name>A0A8J8P2Q6_HALGN</name>
<gene>
    <name evidence="1" type="ORF">FGO68_gene17080</name>
</gene>
<evidence type="ECO:0000313" key="2">
    <source>
        <dbReference type="Proteomes" id="UP000785679"/>
    </source>
</evidence>
<evidence type="ECO:0000313" key="1">
    <source>
        <dbReference type="EMBL" id="TNV84775.1"/>
    </source>
</evidence>
<comment type="caution">
    <text evidence="1">The sequence shown here is derived from an EMBL/GenBank/DDBJ whole genome shotgun (WGS) entry which is preliminary data.</text>
</comment>
<accession>A0A8J8P2Q6</accession>
<keyword evidence="2" id="KW-1185">Reference proteome</keyword>
<proteinExistence type="predicted"/>
<sequence>MWLGSQLSEAPQRQCQLLLRSEQKVELATVEVSPCFQIDQGQTWSWQLFQKLFDSSHSPFSQSYSQIYYSYQAKCMFITGSRVSLPPLELLLWMGWFSVMD</sequence>
<protein>
    <submittedName>
        <fullName evidence="1">Uncharacterized protein</fullName>
    </submittedName>
</protein>